<evidence type="ECO:0000313" key="6">
    <source>
        <dbReference type="EMBL" id="KRG70254.1"/>
    </source>
</evidence>
<feature type="transmembrane region" description="Helical" evidence="5">
    <location>
        <begin position="90"/>
        <end position="107"/>
    </location>
</feature>
<organism evidence="6 7">
    <name type="scientific">Stenotrophomonas terrae</name>
    <dbReference type="NCBI Taxonomy" id="405446"/>
    <lineage>
        <taxon>Bacteria</taxon>
        <taxon>Pseudomonadati</taxon>
        <taxon>Pseudomonadota</taxon>
        <taxon>Gammaproteobacteria</taxon>
        <taxon>Lysobacterales</taxon>
        <taxon>Lysobacteraceae</taxon>
        <taxon>Stenotrophomonas</taxon>
    </lineage>
</organism>
<feature type="transmembrane region" description="Helical" evidence="5">
    <location>
        <begin position="65"/>
        <end position="84"/>
    </location>
</feature>
<evidence type="ECO:0000313" key="7">
    <source>
        <dbReference type="Proteomes" id="UP000051863"/>
    </source>
</evidence>
<dbReference type="Pfam" id="PF09685">
    <property type="entry name" value="MamF_MmsF"/>
    <property type="match status" value="1"/>
</dbReference>
<dbReference type="AlphaFoldDB" id="A0A0R0CW58"/>
<protein>
    <submittedName>
        <fullName evidence="6">Membrane protein</fullName>
    </submittedName>
</protein>
<dbReference type="RefSeq" id="WP_057627087.1">
    <property type="nucleotide sequence ID" value="NZ_JBDJMY010000025.1"/>
</dbReference>
<accession>A0A0R0CW58</accession>
<dbReference type="Proteomes" id="UP000051863">
    <property type="component" value="Unassembled WGS sequence"/>
</dbReference>
<gene>
    <name evidence="6" type="ORF">ABB27_04810</name>
</gene>
<reference evidence="6 7" key="1">
    <citation type="submission" date="2015-05" db="EMBL/GenBank/DDBJ databases">
        <title>Genome sequencing and analysis of members of genus Stenotrophomonas.</title>
        <authorList>
            <person name="Patil P.P."/>
            <person name="Midha S."/>
            <person name="Patil P.B."/>
        </authorList>
    </citation>
    <scope>NUCLEOTIDE SEQUENCE [LARGE SCALE GENOMIC DNA]</scope>
    <source>
        <strain evidence="6 7">DSM 18941</strain>
    </source>
</reference>
<sequence length="123" mass="13396">MSDYQNTPPPPPTSAGASDDNSIAMLVHLSGIFFSFIVPLIVWLVNKDKPEKAFLNANSKEALNFQLTLLGAYFISGILMVVLIGFLTYAVAWIGGLVFAILAGLAANKGETYRYPMTIRLIK</sequence>
<comment type="caution">
    <text evidence="6">The sequence shown here is derived from an EMBL/GenBank/DDBJ whole genome shotgun (WGS) entry which is preliminary data.</text>
</comment>
<comment type="subcellular location">
    <subcellularLocation>
        <location evidence="1">Membrane</location>
        <topology evidence="1">Multi-pass membrane protein</topology>
    </subcellularLocation>
</comment>
<dbReference type="PATRIC" id="fig|405446.3.peg.257"/>
<evidence type="ECO:0000256" key="2">
    <source>
        <dbReference type="ARBA" id="ARBA00022692"/>
    </source>
</evidence>
<proteinExistence type="predicted"/>
<evidence type="ECO:0000256" key="5">
    <source>
        <dbReference type="SAM" id="Phobius"/>
    </source>
</evidence>
<dbReference type="EMBL" id="LDJJ01000013">
    <property type="protein sequence ID" value="KRG70254.1"/>
    <property type="molecule type" value="Genomic_DNA"/>
</dbReference>
<keyword evidence="2 5" id="KW-0812">Transmembrane</keyword>
<keyword evidence="4 5" id="KW-0472">Membrane</keyword>
<evidence type="ECO:0000256" key="1">
    <source>
        <dbReference type="ARBA" id="ARBA00004141"/>
    </source>
</evidence>
<feature type="transmembrane region" description="Helical" evidence="5">
    <location>
        <begin position="23"/>
        <end position="45"/>
    </location>
</feature>
<keyword evidence="3 5" id="KW-1133">Transmembrane helix</keyword>
<dbReference type="InterPro" id="IPR019109">
    <property type="entry name" value="MamF_MmsF"/>
</dbReference>
<name>A0A0R0CW58_9GAMM</name>
<evidence type="ECO:0000256" key="4">
    <source>
        <dbReference type="ARBA" id="ARBA00023136"/>
    </source>
</evidence>
<evidence type="ECO:0000256" key="3">
    <source>
        <dbReference type="ARBA" id="ARBA00022989"/>
    </source>
</evidence>
<dbReference type="OrthoDB" id="9808930at2"/>
<keyword evidence="7" id="KW-1185">Reference proteome</keyword>